<dbReference type="EMBL" id="JAXOVC010000006">
    <property type="protein sequence ID" value="KAK4499812.1"/>
    <property type="molecule type" value="Genomic_DNA"/>
</dbReference>
<organism evidence="2 3">
    <name type="scientific">Zasmidium cellare</name>
    <name type="common">Wine cellar mold</name>
    <name type="synonym">Racodium cellare</name>
    <dbReference type="NCBI Taxonomy" id="395010"/>
    <lineage>
        <taxon>Eukaryota</taxon>
        <taxon>Fungi</taxon>
        <taxon>Dikarya</taxon>
        <taxon>Ascomycota</taxon>
        <taxon>Pezizomycotina</taxon>
        <taxon>Dothideomycetes</taxon>
        <taxon>Dothideomycetidae</taxon>
        <taxon>Mycosphaerellales</taxon>
        <taxon>Mycosphaerellaceae</taxon>
        <taxon>Zasmidium</taxon>
    </lineage>
</organism>
<dbReference type="Pfam" id="PF18566">
    <property type="entry name" value="Ldi"/>
    <property type="match status" value="1"/>
</dbReference>
<evidence type="ECO:0000313" key="2">
    <source>
        <dbReference type="EMBL" id="KAK4499812.1"/>
    </source>
</evidence>
<protein>
    <recommendedName>
        <fullName evidence="1">Linalool dehydratase/isomerase domain-containing protein</fullName>
    </recommendedName>
</protein>
<gene>
    <name evidence="2" type="ORF">PRZ48_007998</name>
</gene>
<dbReference type="InterPro" id="IPR041411">
    <property type="entry name" value="Ldi"/>
</dbReference>
<sequence length="542" mass="62043">MQTSTSPATLPFDISTYPKLDPKQAGHLRHYHNLLAQKDGEWHHFGTQEGSQEWDDAYRYQLATMTYAMAVTHYHRLPILKGVFKPLIRRAIHKMLLRQVWEYWFNTSHAGIATMPNLKELRKPWADPIKQENIMYSGHLLLMTSFYAMLFDDDEFEREGSIRLLWNPLFWGLGDEEFVYDNRSVQREILRQMEENDWVGVCCEPNAVFVVCNQFPIIAMRLNDSRDGTNVVEGVLKKYTDALKRKNMIQEDGMCTLFYALDPGKALPSRQGAHTAWANAYMHSWNSKAVRSLYDQYTLGYITQIDGKIELQQTQVAGAFRNLVLVDGEPADSIETLKKARAAAKPEIQVLKTRMPYQTISWGNFSQMLSELGKKEELTAILEYADSHLNPTWEKGGLFYPRNDTVFDENENLVHMEPHSGNSGIGYGRLNVEDGQKKIWENPWTRETLANRPSIEGVTLADGFDFLRGTWDEERKAVIVTLRPWEDGTKKATLRVENLAKGSWNVFVNGSLRSIHEATTGVSVEVVSGGAREELDVVVLRQ</sequence>
<proteinExistence type="predicted"/>
<accession>A0ABR0EEB9</accession>
<keyword evidence="3" id="KW-1185">Reference proteome</keyword>
<feature type="domain" description="Linalool dehydratase/isomerase" evidence="1">
    <location>
        <begin position="59"/>
        <end position="405"/>
    </location>
</feature>
<reference evidence="2 3" key="1">
    <citation type="journal article" date="2023" name="G3 (Bethesda)">
        <title>A chromosome-level genome assembly of Zasmidium syzygii isolated from banana leaves.</title>
        <authorList>
            <person name="van Westerhoven A.C."/>
            <person name="Mehrabi R."/>
            <person name="Talebi R."/>
            <person name="Steentjes M.B.F."/>
            <person name="Corcolon B."/>
            <person name="Chong P.A."/>
            <person name="Kema G.H.J."/>
            <person name="Seidl M.F."/>
        </authorList>
    </citation>
    <scope>NUCLEOTIDE SEQUENCE [LARGE SCALE GENOMIC DNA]</scope>
    <source>
        <strain evidence="2 3">P124</strain>
    </source>
</reference>
<name>A0ABR0EEB9_ZASCE</name>
<comment type="caution">
    <text evidence="2">The sequence shown here is derived from an EMBL/GenBank/DDBJ whole genome shotgun (WGS) entry which is preliminary data.</text>
</comment>
<evidence type="ECO:0000259" key="1">
    <source>
        <dbReference type="Pfam" id="PF18566"/>
    </source>
</evidence>
<dbReference type="Proteomes" id="UP001305779">
    <property type="component" value="Unassembled WGS sequence"/>
</dbReference>
<evidence type="ECO:0000313" key="3">
    <source>
        <dbReference type="Proteomes" id="UP001305779"/>
    </source>
</evidence>